<dbReference type="GO" id="GO:0003677">
    <property type="term" value="F:DNA binding"/>
    <property type="evidence" value="ECO:0007669"/>
    <property type="project" value="InterPro"/>
</dbReference>
<keyword evidence="3" id="KW-1185">Reference proteome</keyword>
<feature type="domain" description="HTH luxR-type" evidence="1">
    <location>
        <begin position="27"/>
        <end position="54"/>
    </location>
</feature>
<dbReference type="SUPFAM" id="SSF46894">
    <property type="entry name" value="C-terminal effector domain of the bipartite response regulators"/>
    <property type="match status" value="1"/>
</dbReference>
<protein>
    <recommendedName>
        <fullName evidence="1">HTH luxR-type domain-containing protein</fullName>
    </recommendedName>
</protein>
<name>A0A1X0Y273_MYCSI</name>
<dbReference type="SMART" id="SM00421">
    <property type="entry name" value="HTH_LUXR"/>
    <property type="match status" value="1"/>
</dbReference>
<evidence type="ECO:0000313" key="3">
    <source>
        <dbReference type="Proteomes" id="UP000193040"/>
    </source>
</evidence>
<accession>A0A1X0Y273</accession>
<evidence type="ECO:0000259" key="1">
    <source>
        <dbReference type="PROSITE" id="PS00622"/>
    </source>
</evidence>
<dbReference type="GO" id="GO:0006355">
    <property type="term" value="P:regulation of DNA-templated transcription"/>
    <property type="evidence" value="ECO:0007669"/>
    <property type="project" value="InterPro"/>
</dbReference>
<dbReference type="InterPro" id="IPR016032">
    <property type="entry name" value="Sig_transdc_resp-reg_C-effctor"/>
</dbReference>
<reference evidence="2 3" key="1">
    <citation type="submission" date="2017-03" db="EMBL/GenBank/DDBJ databases">
        <title>Genomic insights into Mycobacterium simiae human colonization.</title>
        <authorList>
            <person name="Steffani J.L."/>
            <person name="Brunck M.E."/>
            <person name="Cruz E."/>
            <person name="Montiel R."/>
            <person name="Barona F."/>
        </authorList>
    </citation>
    <scope>NUCLEOTIDE SEQUENCE [LARGE SCALE GENOMIC DNA]</scope>
    <source>
        <strain evidence="2 3">MsiGto</strain>
    </source>
</reference>
<dbReference type="Proteomes" id="UP000193040">
    <property type="component" value="Unassembled WGS sequence"/>
</dbReference>
<dbReference type="Gene3D" id="1.10.10.10">
    <property type="entry name" value="Winged helix-like DNA-binding domain superfamily/Winged helix DNA-binding domain"/>
    <property type="match status" value="1"/>
</dbReference>
<comment type="caution">
    <text evidence="2">The sequence shown here is derived from an EMBL/GenBank/DDBJ whole genome shotgun (WGS) entry which is preliminary data.</text>
</comment>
<dbReference type="AlphaFoldDB" id="A0A1X0Y273"/>
<sequence>MEHLECNPADGESPQTELHIARPARDGYPNSQIGARLLISPCTVQWHSGRILSRLGVTFRWEQRARRPRPIRPRRGPAWIGVRKRV</sequence>
<dbReference type="Pfam" id="PF00196">
    <property type="entry name" value="GerE"/>
    <property type="match status" value="1"/>
</dbReference>
<dbReference type="EMBL" id="MZZM01000021">
    <property type="protein sequence ID" value="ORJ59197.1"/>
    <property type="molecule type" value="Genomic_DNA"/>
</dbReference>
<proteinExistence type="predicted"/>
<dbReference type="InterPro" id="IPR036388">
    <property type="entry name" value="WH-like_DNA-bd_sf"/>
</dbReference>
<dbReference type="PROSITE" id="PS00622">
    <property type="entry name" value="HTH_LUXR_1"/>
    <property type="match status" value="1"/>
</dbReference>
<organism evidence="2 3">
    <name type="scientific">Mycobacterium simiae</name>
    <name type="common">Mycobacterium habana</name>
    <dbReference type="NCBI Taxonomy" id="1784"/>
    <lineage>
        <taxon>Bacteria</taxon>
        <taxon>Bacillati</taxon>
        <taxon>Actinomycetota</taxon>
        <taxon>Actinomycetes</taxon>
        <taxon>Mycobacteriales</taxon>
        <taxon>Mycobacteriaceae</taxon>
        <taxon>Mycobacterium</taxon>
        <taxon>Mycobacterium simiae complex</taxon>
    </lineage>
</organism>
<dbReference type="InterPro" id="IPR000792">
    <property type="entry name" value="Tscrpt_reg_LuxR_C"/>
</dbReference>
<evidence type="ECO:0000313" key="2">
    <source>
        <dbReference type="EMBL" id="ORJ59197.1"/>
    </source>
</evidence>
<gene>
    <name evidence="2" type="ORF">B5M45_16780</name>
</gene>